<proteinExistence type="predicted"/>
<accession>A0A3Q8HXV5</accession>
<dbReference type="GeneID" id="55005598"/>
<dbReference type="Proteomes" id="UP000276738">
    <property type="component" value="Segment"/>
</dbReference>
<organism evidence="1 2">
    <name type="scientific">Lactobacillus phage Bromius</name>
    <dbReference type="NCBI Taxonomy" id="2315485"/>
    <lineage>
        <taxon>Viruses</taxon>
        <taxon>Duplodnaviria</taxon>
        <taxon>Heunggongvirae</taxon>
        <taxon>Uroviricota</taxon>
        <taxon>Caudoviricetes</taxon>
        <taxon>Herelleviridae</taxon>
        <taxon>Harbinvirus</taxon>
        <taxon>Harbinvirus bromius</taxon>
    </lineage>
</organism>
<evidence type="ECO:0000313" key="2">
    <source>
        <dbReference type="Proteomes" id="UP000276738"/>
    </source>
</evidence>
<evidence type="ECO:0000313" key="1">
    <source>
        <dbReference type="EMBL" id="AYH92309.1"/>
    </source>
</evidence>
<sequence length="295" mass="34328">MKYLTSQNATVKFKWQLSVYITSLLEIGVNPNDIVVLFSDSDSHIPKYIRDHYHVDVHVYEDNREDKSYIPSIKPYLVYRYLDENPSARLEDYVYTDSDIIIREPLDFSLLPADCKNWYGSDCGGYLDMGYLSYVDNSEKIINAMLEIVGITIDDVKSIDANCIGAQYILSNPSPEYFKKVYQDSYKLYHATTRIESNFQNWVAEMYATLWNMPLFGINPHISDELAFTWGTDSAETFKENKIYHDAGVVDGNQGLFYKGNYNMREPFDDDFSFISKDKASYYYTQYIKATKQYS</sequence>
<reference evidence="1 2" key="1">
    <citation type="submission" date="2018-08" db="EMBL/GenBank/DDBJ databases">
        <title>Lactobacillus phages that infect wine-derived L. plantarum strains.</title>
        <authorList>
            <person name="Kyrkou I."/>
            <person name="Byth Carstens A."/>
            <person name="Ellegaard-Jensen L."/>
            <person name="Kot W."/>
            <person name="Hestbjerg Hansen L."/>
        </authorList>
    </citation>
    <scope>NUCLEOTIDE SEQUENCE [LARGE SCALE GENOMIC DNA]</scope>
</reference>
<name>A0A3Q8HXV5_9CAUD</name>
<dbReference type="RefSeq" id="YP_009814460.1">
    <property type="nucleotide sequence ID" value="NC_048085.1"/>
</dbReference>
<dbReference type="KEGG" id="vg:55005598"/>
<dbReference type="EMBL" id="MH809531">
    <property type="protein sequence ID" value="AYH92309.1"/>
    <property type="molecule type" value="Genomic_DNA"/>
</dbReference>
<protein>
    <submittedName>
        <fullName evidence="1">Uncharacterized protein</fullName>
    </submittedName>
</protein>
<keyword evidence="2" id="KW-1185">Reference proteome</keyword>